<name>A0ABT2BT23_9BURK</name>
<feature type="domain" description="Ice-binding protein C-terminal" evidence="2">
    <location>
        <begin position="2"/>
        <end position="24"/>
    </location>
</feature>
<accession>A0ABT2BT23</accession>
<keyword evidence="4" id="KW-1185">Reference proteome</keyword>
<feature type="transmembrane region" description="Helical" evidence="1">
    <location>
        <begin position="6"/>
        <end position="22"/>
    </location>
</feature>
<dbReference type="NCBIfam" id="TIGR02595">
    <property type="entry name" value="PEP_CTERM"/>
    <property type="match status" value="1"/>
</dbReference>
<protein>
    <submittedName>
        <fullName evidence="3">PEP-CTERM sorting domain-containing protein</fullName>
    </submittedName>
</protein>
<sequence>MPEPESIALLLGGLGLMGFVLRRRPR</sequence>
<keyword evidence="1" id="KW-0472">Membrane</keyword>
<evidence type="ECO:0000259" key="2">
    <source>
        <dbReference type="Pfam" id="PF07589"/>
    </source>
</evidence>
<evidence type="ECO:0000256" key="1">
    <source>
        <dbReference type="SAM" id="Phobius"/>
    </source>
</evidence>
<dbReference type="EMBL" id="JANUHC010000001">
    <property type="protein sequence ID" value="MCS0628283.1"/>
    <property type="molecule type" value="Genomic_DNA"/>
</dbReference>
<keyword evidence="1" id="KW-1133">Transmembrane helix</keyword>
<keyword evidence="1" id="KW-0812">Transmembrane</keyword>
<dbReference type="Pfam" id="PF07589">
    <property type="entry name" value="PEP-CTERM"/>
    <property type="match status" value="1"/>
</dbReference>
<dbReference type="Proteomes" id="UP001165263">
    <property type="component" value="Unassembled WGS sequence"/>
</dbReference>
<evidence type="ECO:0000313" key="3">
    <source>
        <dbReference type="EMBL" id="MCS0628283.1"/>
    </source>
</evidence>
<comment type="caution">
    <text evidence="3">The sequence shown here is derived from an EMBL/GenBank/DDBJ whole genome shotgun (WGS) entry which is preliminary data.</text>
</comment>
<organism evidence="3 4">
    <name type="scientific">Telluria mixta</name>
    <dbReference type="NCBI Taxonomy" id="34071"/>
    <lineage>
        <taxon>Bacteria</taxon>
        <taxon>Pseudomonadati</taxon>
        <taxon>Pseudomonadota</taxon>
        <taxon>Betaproteobacteria</taxon>
        <taxon>Burkholderiales</taxon>
        <taxon>Oxalobacteraceae</taxon>
        <taxon>Telluria group</taxon>
        <taxon>Telluria</taxon>
    </lineage>
</organism>
<gene>
    <name evidence="3" type="ORF">NX786_02890</name>
</gene>
<dbReference type="InterPro" id="IPR013424">
    <property type="entry name" value="Ice-binding_C"/>
</dbReference>
<proteinExistence type="predicted"/>
<evidence type="ECO:0000313" key="4">
    <source>
        <dbReference type="Proteomes" id="UP001165263"/>
    </source>
</evidence>
<reference evidence="3" key="1">
    <citation type="submission" date="2022-08" db="EMBL/GenBank/DDBJ databases">
        <title>Reclassification of Massilia species as members of the genera Telluria, Duganella, Pseudoduganella, Mokoshia gen. nov. and Zemynaea gen. nov. using orthogonal and non-orthogonal genome-based approaches.</title>
        <authorList>
            <person name="Bowman J.P."/>
        </authorList>
    </citation>
    <scope>NUCLEOTIDE SEQUENCE</scope>
    <source>
        <strain evidence="3">LMG 11547</strain>
    </source>
</reference>